<protein>
    <submittedName>
        <fullName evidence="1">15111_t:CDS:1</fullName>
    </submittedName>
</protein>
<proteinExistence type="predicted"/>
<dbReference type="EMBL" id="CAJVQC010002225">
    <property type="protein sequence ID" value="CAG8507695.1"/>
    <property type="molecule type" value="Genomic_DNA"/>
</dbReference>
<keyword evidence="2" id="KW-1185">Reference proteome</keyword>
<sequence length="848" mass="97023">MFTARIREIITSIKETPTFHRAFIHTSYQNEYNLPSSYETLEFLGDSVLNAATALFLYRSFPHYTEGQMSKLKQLMVREETLAYLSQKIGLATFLRLGAVEKRNRGERKKSILADIFESFLAALYLEKGEKEVYEFLSLTLFPWVKNKENLIWDYKSQLQEFCQAQKNKVDYYVQEIKKTENQQIFVIQVRDELGTFQETGQGKSKKEAEQQAANKVLKKLATTSPEEAINSSQEVRVRGLERIRLVDVAKSKGILWGEYEILFEKRLSENKLEELKEKFVRHIPEVVGKVKIPQSKLTLGVIETQKDISSFIDLVTHNSKEIDDLTKKIDKDLEGQIRTRLHNQYQKYYLQEKLRAIKKQLADLEGGSKGTKSGAKNEIQKYLERLESEPYPERVKKIVQEEIDRYEMMPAYSSEARKRSLERSDLDFARRKLDENHYGLMDIKERIIEYLAVRKKLKESGQKEQKKSVVQIMCFVGPPGIGKTSLARSIAEALGLKFAHISVAGMRDVAEIKGHRRTYIGAMPGRIIQSVKKVGVENFVFLIDEIDKVSYDHRADPIDALLEVLDPNQNFEFTDDYLGSDEHLIPENIEKYGLASQEIKFQDEAIKEIIKYYTRETGVRELNRRIQAVIRKFVLQMVEKKKTSVNITPKNLPDYLKKKNYEHTRKQKQAQIGVATGDIMKESAQVALAYVKANHQKCSIDSNIFTKNDIHIHVLEGATPKEGPSAGIALTSAIISVLTGQTIPADIGMTGEITLHGRLEAIGGLKEKAIAAHRSELKKIIIPKANEKDIADIPEEVRQDLKIILAESYDEAAKQLFISKKILPKKGKMGINALEKLDYQPVNQKND</sequence>
<comment type="caution">
    <text evidence="1">The sequence shown here is derived from an EMBL/GenBank/DDBJ whole genome shotgun (WGS) entry which is preliminary data.</text>
</comment>
<evidence type="ECO:0000313" key="2">
    <source>
        <dbReference type="Proteomes" id="UP000789920"/>
    </source>
</evidence>
<evidence type="ECO:0000313" key="1">
    <source>
        <dbReference type="EMBL" id="CAG8507695.1"/>
    </source>
</evidence>
<organism evidence="1 2">
    <name type="scientific">Racocetra persica</name>
    <dbReference type="NCBI Taxonomy" id="160502"/>
    <lineage>
        <taxon>Eukaryota</taxon>
        <taxon>Fungi</taxon>
        <taxon>Fungi incertae sedis</taxon>
        <taxon>Mucoromycota</taxon>
        <taxon>Glomeromycotina</taxon>
        <taxon>Glomeromycetes</taxon>
        <taxon>Diversisporales</taxon>
        <taxon>Gigasporaceae</taxon>
        <taxon>Racocetra</taxon>
    </lineage>
</organism>
<gene>
    <name evidence="1" type="ORF">RPERSI_LOCUS2112</name>
</gene>
<dbReference type="Proteomes" id="UP000789920">
    <property type="component" value="Unassembled WGS sequence"/>
</dbReference>
<name>A0ACA9L2Q6_9GLOM</name>
<accession>A0ACA9L2Q6</accession>
<reference evidence="1" key="1">
    <citation type="submission" date="2021-06" db="EMBL/GenBank/DDBJ databases">
        <authorList>
            <person name="Kallberg Y."/>
            <person name="Tangrot J."/>
            <person name="Rosling A."/>
        </authorList>
    </citation>
    <scope>NUCLEOTIDE SEQUENCE</scope>
    <source>
        <strain evidence="1">MA461A</strain>
    </source>
</reference>